<evidence type="ECO:0000256" key="1">
    <source>
        <dbReference type="ARBA" id="ARBA00004162"/>
    </source>
</evidence>
<dbReference type="GO" id="GO:0015031">
    <property type="term" value="P:protein transport"/>
    <property type="evidence" value="ECO:0007669"/>
    <property type="project" value="UniProtKB-KW"/>
</dbReference>
<evidence type="ECO:0000256" key="8">
    <source>
        <dbReference type="SAM" id="Phobius"/>
    </source>
</evidence>
<keyword evidence="4 7" id="KW-0812">Transmembrane</keyword>
<evidence type="ECO:0000313" key="10">
    <source>
        <dbReference type="Proteomes" id="UP000287447"/>
    </source>
</evidence>
<dbReference type="OrthoDB" id="5456447at2"/>
<proteinExistence type="inferred from homology"/>
<evidence type="ECO:0000256" key="4">
    <source>
        <dbReference type="ARBA" id="ARBA00022692"/>
    </source>
</evidence>
<sequence>MRFAKSKALNRRPRNDDDAVMPLINIVFLLLIFFMVAGKLTSSDPFEISPPSSSSGVNEDPGSLTLLVGRDGETALDGVAMSETELVKALTDRLQEEPGAILRLKADGGAKAADVIQVMEIIRDAGAGELNLLTVPDQS</sequence>
<dbReference type="Proteomes" id="UP000287447">
    <property type="component" value="Unassembled WGS sequence"/>
</dbReference>
<evidence type="ECO:0000313" key="9">
    <source>
        <dbReference type="EMBL" id="RVU33646.1"/>
    </source>
</evidence>
<reference evidence="10" key="1">
    <citation type="submission" date="2019-01" db="EMBL/GenBank/DDBJ databases">
        <title>Gri0909 isolated from a small marine red alga.</title>
        <authorList>
            <person name="Kim J."/>
            <person name="Jeong S.E."/>
            <person name="Jeon C.O."/>
        </authorList>
    </citation>
    <scope>NUCLEOTIDE SEQUENCE [LARGE SCALE GENOMIC DNA]</scope>
    <source>
        <strain evidence="10">Gri0909</strain>
    </source>
</reference>
<dbReference type="GO" id="GO:0005886">
    <property type="term" value="C:plasma membrane"/>
    <property type="evidence" value="ECO:0007669"/>
    <property type="project" value="UniProtKB-SubCell"/>
</dbReference>
<dbReference type="RefSeq" id="WP_127767676.1">
    <property type="nucleotide sequence ID" value="NZ_SADE01000004.1"/>
</dbReference>
<keyword evidence="3" id="KW-1003">Cell membrane</keyword>
<comment type="subcellular location">
    <subcellularLocation>
        <location evidence="1">Cell membrane</location>
        <topology evidence="1">Single-pass membrane protein</topology>
    </subcellularLocation>
    <subcellularLocation>
        <location evidence="7">Cell membrane</location>
        <topology evidence="7">Single-pass type II membrane protein</topology>
    </subcellularLocation>
</comment>
<evidence type="ECO:0000256" key="6">
    <source>
        <dbReference type="ARBA" id="ARBA00023136"/>
    </source>
</evidence>
<dbReference type="GO" id="GO:0022857">
    <property type="term" value="F:transmembrane transporter activity"/>
    <property type="evidence" value="ECO:0007669"/>
    <property type="project" value="InterPro"/>
</dbReference>
<name>A0A437QGW8_9PROT</name>
<dbReference type="InterPro" id="IPR003400">
    <property type="entry name" value="ExbD"/>
</dbReference>
<dbReference type="Gene3D" id="3.30.420.270">
    <property type="match status" value="1"/>
</dbReference>
<dbReference type="PANTHER" id="PTHR30558:SF3">
    <property type="entry name" value="BIOPOLYMER TRANSPORT PROTEIN EXBD-RELATED"/>
    <property type="match status" value="1"/>
</dbReference>
<keyword evidence="7" id="KW-0653">Protein transport</keyword>
<evidence type="ECO:0000256" key="5">
    <source>
        <dbReference type="ARBA" id="ARBA00022989"/>
    </source>
</evidence>
<evidence type="ECO:0000256" key="2">
    <source>
        <dbReference type="ARBA" id="ARBA00005811"/>
    </source>
</evidence>
<dbReference type="Pfam" id="PF02472">
    <property type="entry name" value="ExbD"/>
    <property type="match status" value="1"/>
</dbReference>
<accession>A0A437QGW8</accession>
<protein>
    <submittedName>
        <fullName evidence="9">Biopolymer transporter ExbD</fullName>
    </submittedName>
</protein>
<dbReference type="PANTHER" id="PTHR30558">
    <property type="entry name" value="EXBD MEMBRANE COMPONENT OF PMF-DRIVEN MACROMOLECULE IMPORT SYSTEM"/>
    <property type="match status" value="1"/>
</dbReference>
<keyword evidence="6 8" id="KW-0472">Membrane</keyword>
<comment type="similarity">
    <text evidence="2 7">Belongs to the ExbD/TolR family.</text>
</comment>
<keyword evidence="10" id="KW-1185">Reference proteome</keyword>
<feature type="transmembrane region" description="Helical" evidence="8">
    <location>
        <begin position="20"/>
        <end position="40"/>
    </location>
</feature>
<comment type="caution">
    <text evidence="9">The sequence shown here is derived from an EMBL/GenBank/DDBJ whole genome shotgun (WGS) entry which is preliminary data.</text>
</comment>
<keyword evidence="5 8" id="KW-1133">Transmembrane helix</keyword>
<evidence type="ECO:0000256" key="7">
    <source>
        <dbReference type="RuleBase" id="RU003879"/>
    </source>
</evidence>
<organism evidence="9 10">
    <name type="scientific">Hwanghaeella grinnelliae</name>
    <dbReference type="NCBI Taxonomy" id="2500179"/>
    <lineage>
        <taxon>Bacteria</taxon>
        <taxon>Pseudomonadati</taxon>
        <taxon>Pseudomonadota</taxon>
        <taxon>Alphaproteobacteria</taxon>
        <taxon>Rhodospirillales</taxon>
        <taxon>Rhodospirillaceae</taxon>
        <taxon>Hwanghaeella</taxon>
    </lineage>
</organism>
<keyword evidence="7" id="KW-0813">Transport</keyword>
<dbReference type="EMBL" id="SADE01000004">
    <property type="protein sequence ID" value="RVU33646.1"/>
    <property type="molecule type" value="Genomic_DNA"/>
</dbReference>
<dbReference type="AlphaFoldDB" id="A0A437QGW8"/>
<evidence type="ECO:0000256" key="3">
    <source>
        <dbReference type="ARBA" id="ARBA00022475"/>
    </source>
</evidence>
<gene>
    <name evidence="9" type="ORF">EOI86_21045</name>
</gene>